<sequence length="165" mass="18963">MKKSTESEFRTSLVSFFFFILLNHYYCSQGALIPITFIDNTVEWLENQCFWTLKSNGTCIDVNTAIAIDTTSHSQSLSYKQVYQLIMQFYALPNYHSSVHFSKENSVDLRKVRIPVWMTRVMLLAGWTQQFFDKESVDLANVILALILKKVPVAARSGSIYLLVS</sequence>
<dbReference type="EMBL" id="PDUG01000003">
    <property type="protein sequence ID" value="PIC41845.1"/>
    <property type="molecule type" value="Genomic_DNA"/>
</dbReference>
<protein>
    <submittedName>
        <fullName evidence="1">Uncharacterized protein</fullName>
    </submittedName>
</protein>
<evidence type="ECO:0000313" key="2">
    <source>
        <dbReference type="Proteomes" id="UP000230233"/>
    </source>
</evidence>
<name>A0A2G5UQK3_9PELO</name>
<organism evidence="1 2">
    <name type="scientific">Caenorhabditis nigoni</name>
    <dbReference type="NCBI Taxonomy" id="1611254"/>
    <lineage>
        <taxon>Eukaryota</taxon>
        <taxon>Metazoa</taxon>
        <taxon>Ecdysozoa</taxon>
        <taxon>Nematoda</taxon>
        <taxon>Chromadorea</taxon>
        <taxon>Rhabditida</taxon>
        <taxon>Rhabditina</taxon>
        <taxon>Rhabditomorpha</taxon>
        <taxon>Rhabditoidea</taxon>
        <taxon>Rhabditidae</taxon>
        <taxon>Peloderinae</taxon>
        <taxon>Caenorhabditis</taxon>
    </lineage>
</organism>
<keyword evidence="2" id="KW-1185">Reference proteome</keyword>
<comment type="caution">
    <text evidence="1">The sequence shown here is derived from an EMBL/GenBank/DDBJ whole genome shotgun (WGS) entry which is preliminary data.</text>
</comment>
<reference evidence="2" key="1">
    <citation type="submission" date="2017-10" db="EMBL/GenBank/DDBJ databases">
        <title>Rapid genome shrinkage in a self-fertile nematode reveals novel sperm competition proteins.</title>
        <authorList>
            <person name="Yin D."/>
            <person name="Schwarz E.M."/>
            <person name="Thomas C.G."/>
            <person name="Felde R.L."/>
            <person name="Korf I.F."/>
            <person name="Cutter A.D."/>
            <person name="Schartner C.M."/>
            <person name="Ralston E.J."/>
            <person name="Meyer B.J."/>
            <person name="Haag E.S."/>
        </authorList>
    </citation>
    <scope>NUCLEOTIDE SEQUENCE [LARGE SCALE GENOMIC DNA]</scope>
    <source>
        <strain evidence="2">JU1422</strain>
    </source>
</reference>
<gene>
    <name evidence="1" type="primary">Cnig_chr_III.g9123</name>
    <name evidence="1" type="ORF">B9Z55_009123</name>
</gene>
<dbReference type="Proteomes" id="UP000230233">
    <property type="component" value="Chromosome III"/>
</dbReference>
<evidence type="ECO:0000313" key="1">
    <source>
        <dbReference type="EMBL" id="PIC41845.1"/>
    </source>
</evidence>
<proteinExistence type="predicted"/>
<accession>A0A2G5UQK3</accession>
<dbReference type="AlphaFoldDB" id="A0A2G5UQK3"/>